<dbReference type="OrthoDB" id="6283535at2759"/>
<keyword evidence="4" id="KW-1185">Reference proteome</keyword>
<dbReference type="EnsemblMetazoa" id="CapteT70035">
    <property type="protein sequence ID" value="CapteP70035"/>
    <property type="gene ID" value="CapteG70035"/>
</dbReference>
<dbReference type="PANTHER" id="PTHR45913:SF5">
    <property type="entry name" value="GENERAL TRANSCRIPTION FACTOR II-I REPEAT DOMAIN-CONTAINING PROTEIN 2A-LIKE PROTEIN"/>
    <property type="match status" value="1"/>
</dbReference>
<organism evidence="1">
    <name type="scientific">Capitella teleta</name>
    <name type="common">Polychaete worm</name>
    <dbReference type="NCBI Taxonomy" id="283909"/>
    <lineage>
        <taxon>Eukaryota</taxon>
        <taxon>Metazoa</taxon>
        <taxon>Spiralia</taxon>
        <taxon>Lophotrochozoa</taxon>
        <taxon>Annelida</taxon>
        <taxon>Polychaeta</taxon>
        <taxon>Sedentaria</taxon>
        <taxon>Scolecida</taxon>
        <taxon>Capitellidae</taxon>
        <taxon>Capitella</taxon>
    </lineage>
</organism>
<reference evidence="1 4" key="2">
    <citation type="journal article" date="2013" name="Nature">
        <title>Insights into bilaterian evolution from three spiralian genomes.</title>
        <authorList>
            <person name="Simakov O."/>
            <person name="Marletaz F."/>
            <person name="Cho S.J."/>
            <person name="Edsinger-Gonzales E."/>
            <person name="Havlak P."/>
            <person name="Hellsten U."/>
            <person name="Kuo D.H."/>
            <person name="Larsson T."/>
            <person name="Lv J."/>
            <person name="Arendt D."/>
            <person name="Savage R."/>
            <person name="Osoegawa K."/>
            <person name="de Jong P."/>
            <person name="Grimwood J."/>
            <person name="Chapman J.A."/>
            <person name="Shapiro H."/>
            <person name="Aerts A."/>
            <person name="Otillar R.P."/>
            <person name="Terry A.Y."/>
            <person name="Boore J.L."/>
            <person name="Grigoriev I.V."/>
            <person name="Lindberg D.R."/>
            <person name="Seaver E.C."/>
            <person name="Weisblat D.A."/>
            <person name="Putnam N.H."/>
            <person name="Rokhsar D.S."/>
        </authorList>
    </citation>
    <scope>NUCLEOTIDE SEQUENCE</scope>
    <source>
        <strain evidence="1 4">I ESC-2004</strain>
    </source>
</reference>
<dbReference type="PANTHER" id="PTHR45913">
    <property type="entry name" value="EPM2A-INTERACTING PROTEIN 1"/>
    <property type="match status" value="1"/>
</dbReference>
<proteinExistence type="predicted"/>
<accession>R7TMH2</accession>
<dbReference type="EMBL" id="KB308559">
    <property type="protein sequence ID" value="ELT97471.1"/>
    <property type="molecule type" value="Genomic_DNA"/>
</dbReference>
<sequence>ISQLRMEFKNRFGDFRAYKEEFRLFVAPFDIDVNDVPTWFQMEAIELQCSEELKAKFSSCSLFHFYKNVIVPSGQFPSLIDNALQVVSMFGSTYRCEQLFSKMKFSKSQLRSQLTDNHLNDILFLSSSVLKPDL</sequence>
<reference evidence="3" key="3">
    <citation type="submission" date="2015-06" db="UniProtKB">
        <authorList>
            <consortium name="EnsemblMetazoa"/>
        </authorList>
    </citation>
    <scope>IDENTIFICATION</scope>
</reference>
<evidence type="ECO:0000313" key="4">
    <source>
        <dbReference type="Proteomes" id="UP000014760"/>
    </source>
</evidence>
<feature type="non-terminal residue" evidence="1">
    <location>
        <position position="1"/>
    </location>
</feature>
<dbReference type="EMBL" id="AMQN01028811">
    <property type="status" value="NOT_ANNOTATED_CDS"/>
    <property type="molecule type" value="Genomic_DNA"/>
</dbReference>
<evidence type="ECO:0000313" key="3">
    <source>
        <dbReference type="EnsemblMetazoa" id="CapteP70035"/>
    </source>
</evidence>
<evidence type="ECO:0008006" key="5">
    <source>
        <dbReference type="Google" id="ProtNLM"/>
    </source>
</evidence>
<gene>
    <name evidence="1" type="ORF">CAPTEDRAFT_70035</name>
    <name evidence="2" type="ORF">CAPTEDRAFT_78183</name>
</gene>
<dbReference type="EMBL" id="AMQN01002176">
    <property type="status" value="NOT_ANNOTATED_CDS"/>
    <property type="molecule type" value="Genomic_DNA"/>
</dbReference>
<evidence type="ECO:0000313" key="1">
    <source>
        <dbReference type="EMBL" id="ELT95063.1"/>
    </source>
</evidence>
<dbReference type="HOGENOM" id="CLU_021316_4_2_1"/>
<evidence type="ECO:0000313" key="2">
    <source>
        <dbReference type="EMBL" id="ELT97471.1"/>
    </source>
</evidence>
<dbReference type="Proteomes" id="UP000014760">
    <property type="component" value="Unassembled WGS sequence"/>
</dbReference>
<protein>
    <recommendedName>
        <fullName evidence="5">HAT C-terminal dimerisation domain-containing protein</fullName>
    </recommendedName>
</protein>
<reference evidence="4" key="1">
    <citation type="submission" date="2012-12" db="EMBL/GenBank/DDBJ databases">
        <authorList>
            <person name="Hellsten U."/>
            <person name="Grimwood J."/>
            <person name="Chapman J.A."/>
            <person name="Shapiro H."/>
            <person name="Aerts A."/>
            <person name="Otillar R.P."/>
            <person name="Terry A.Y."/>
            <person name="Boore J.L."/>
            <person name="Simakov O."/>
            <person name="Marletaz F."/>
            <person name="Cho S.-J."/>
            <person name="Edsinger-Gonzales E."/>
            <person name="Havlak P."/>
            <person name="Kuo D.-H."/>
            <person name="Larsson T."/>
            <person name="Lv J."/>
            <person name="Arendt D."/>
            <person name="Savage R."/>
            <person name="Osoegawa K."/>
            <person name="de Jong P."/>
            <person name="Lindberg D.R."/>
            <person name="Seaver E.C."/>
            <person name="Weisblat D.A."/>
            <person name="Putnam N.H."/>
            <person name="Grigoriev I.V."/>
            <person name="Rokhsar D.S."/>
        </authorList>
    </citation>
    <scope>NUCLEOTIDE SEQUENCE</scope>
    <source>
        <strain evidence="4">I ESC-2004</strain>
    </source>
</reference>
<feature type="non-terminal residue" evidence="1">
    <location>
        <position position="134"/>
    </location>
</feature>
<dbReference type="EnsemblMetazoa" id="CapteT78183">
    <property type="protein sequence ID" value="CapteP78183"/>
    <property type="gene ID" value="CapteG78183"/>
</dbReference>
<dbReference type="EMBL" id="KB309219">
    <property type="protein sequence ID" value="ELT95063.1"/>
    <property type="molecule type" value="Genomic_DNA"/>
</dbReference>
<name>R7TMH2_CAPTE</name>
<dbReference type="OMA" id="ECENLFR"/>
<dbReference type="AlphaFoldDB" id="R7TMH2"/>